<dbReference type="GO" id="GO:0051287">
    <property type="term" value="F:NAD binding"/>
    <property type="evidence" value="ECO:0007669"/>
    <property type="project" value="UniProtKB-UniRule"/>
</dbReference>
<reference evidence="16 17" key="1">
    <citation type="submission" date="2010-08" db="EMBL/GenBank/DDBJ databases">
        <authorList>
            <person name="Weinstock G."/>
            <person name="Sodergren E."/>
            <person name="Clifton S."/>
            <person name="Fulton L."/>
            <person name="Fulton B."/>
            <person name="Courtney L."/>
            <person name="Fronick C."/>
            <person name="Harrison M."/>
            <person name="Strong C."/>
            <person name="Farmer C."/>
            <person name="Delahaunty K."/>
            <person name="Markovic C."/>
            <person name="Hall O."/>
            <person name="Minx P."/>
            <person name="Tomlinson C."/>
            <person name="Mitreva M."/>
            <person name="Hou S."/>
            <person name="Chen J."/>
            <person name="Wollam A."/>
            <person name="Pepin K.H."/>
            <person name="Johnson M."/>
            <person name="Bhonagiri V."/>
            <person name="Zhang X."/>
            <person name="Suruliraj S."/>
            <person name="Warren W."/>
            <person name="Chinwalla A."/>
            <person name="Mardis E.R."/>
            <person name="Wilson R.K."/>
        </authorList>
    </citation>
    <scope>NUCLEOTIDE SEQUENCE [LARGE SCALE GENOMIC DNA]</scope>
    <source>
        <strain evidence="16 17">F0359</strain>
    </source>
</reference>
<keyword evidence="7 13" id="KW-0520">NAD</keyword>
<keyword evidence="3 13" id="KW-0028">Amino-acid biosynthesis</keyword>
<dbReference type="EC" id="1.17.1.8" evidence="10 13"/>
<dbReference type="Pfam" id="PF05173">
    <property type="entry name" value="DapB_C"/>
    <property type="match status" value="1"/>
</dbReference>
<comment type="pathway">
    <text evidence="9 13">Amino-acid biosynthesis; L-lysine biosynthesis via DAP pathway; (S)-tetrahydrodipicolinate from L-aspartate: step 4/4.</text>
</comment>
<evidence type="ECO:0000259" key="15">
    <source>
        <dbReference type="Pfam" id="PF05173"/>
    </source>
</evidence>
<evidence type="ECO:0000259" key="14">
    <source>
        <dbReference type="Pfam" id="PF01113"/>
    </source>
</evidence>
<evidence type="ECO:0000256" key="8">
    <source>
        <dbReference type="ARBA" id="ARBA00023154"/>
    </source>
</evidence>
<dbReference type="InterPro" id="IPR022663">
    <property type="entry name" value="DapB_C"/>
</dbReference>
<dbReference type="UniPathway" id="UPA00034">
    <property type="reaction ID" value="UER00018"/>
</dbReference>
<keyword evidence="5 13" id="KW-0220">Diaminopimelate biosynthesis</keyword>
<evidence type="ECO:0000256" key="5">
    <source>
        <dbReference type="ARBA" id="ARBA00022915"/>
    </source>
</evidence>
<feature type="binding site" evidence="13">
    <location>
        <position position="44"/>
    </location>
    <ligand>
        <name>NAD(+)</name>
        <dbReference type="ChEBI" id="CHEBI:57540"/>
    </ligand>
</feature>
<dbReference type="InterPro" id="IPR022664">
    <property type="entry name" value="DapB_N_CS"/>
</dbReference>
<accession>E2ZEA3</accession>
<comment type="caution">
    <text evidence="16">The sequence shown here is derived from an EMBL/GenBank/DDBJ whole genome shotgun (WGS) entry which is preliminary data.</text>
</comment>
<dbReference type="InterPro" id="IPR036291">
    <property type="entry name" value="NAD(P)-bd_dom_sf"/>
</dbReference>
<evidence type="ECO:0000313" key="17">
    <source>
        <dbReference type="Proteomes" id="UP000003195"/>
    </source>
</evidence>
<dbReference type="SUPFAM" id="SSF55347">
    <property type="entry name" value="Glyceraldehyde-3-phosphate dehydrogenase-like, C-terminal domain"/>
    <property type="match status" value="1"/>
</dbReference>
<protein>
    <recommendedName>
        <fullName evidence="10 13">4-hydroxy-tetrahydrodipicolinate reductase</fullName>
        <shortName evidence="13">HTPA reductase</shortName>
        <ecNumber evidence="10 13">1.17.1.8</ecNumber>
    </recommendedName>
</protein>
<comment type="catalytic activity">
    <reaction evidence="11 13">
        <text>(S)-2,3,4,5-tetrahydrodipicolinate + NADP(+) + H2O = (2S,4S)-4-hydroxy-2,3,4,5-tetrahydrodipicolinate + NADPH + H(+)</text>
        <dbReference type="Rhea" id="RHEA:35331"/>
        <dbReference type="ChEBI" id="CHEBI:15377"/>
        <dbReference type="ChEBI" id="CHEBI:15378"/>
        <dbReference type="ChEBI" id="CHEBI:16845"/>
        <dbReference type="ChEBI" id="CHEBI:57783"/>
        <dbReference type="ChEBI" id="CHEBI:58349"/>
        <dbReference type="ChEBI" id="CHEBI:67139"/>
        <dbReference type="EC" id="1.17.1.8"/>
    </reaction>
</comment>
<sequence>MIRVLVSGADGRMGSETVKAVLADNELEFVGGTSLMNVGKDAGEVIGISSLGLPLYGSLNEALKMAKPDVVVDFTTPAAIYGNVKTCIENGTNIVVGTTGLTAQQRNELDEAAKKADVAVFIAPNFSVGAVLMMKYSAEIAKYLPDVEIIELHHNNKLDAPSGTAKMTAEKIARARREAGAEPAPDKTHESLAGARGATVEGIPVHSVRLPGYVAHQEVLFGGYGEILTVRHDSLDRKSFMPGVVLAVKKVDSRKGVTFGLEHYL</sequence>
<comment type="similarity">
    <text evidence="1 13">Belongs to the DapB family.</text>
</comment>
<comment type="caution">
    <text evidence="13">Was originally thought to be a dihydrodipicolinate reductase (DHDPR), catalyzing the conversion of dihydrodipicolinate to tetrahydrodipicolinate. However, it was shown in E.coli that the substrate of the enzymatic reaction is not dihydrodipicolinate (DHDP) but in fact (2S,4S)-4-hydroxy-2,3,4,5-tetrahydrodipicolinic acid (HTPA), the product released by the DapA-catalyzed reaction.</text>
</comment>
<dbReference type="OrthoDB" id="9790352at2"/>
<dbReference type="SUPFAM" id="SSF51735">
    <property type="entry name" value="NAD(P)-binding Rossmann-fold domains"/>
    <property type="match status" value="1"/>
</dbReference>
<evidence type="ECO:0000256" key="9">
    <source>
        <dbReference type="ARBA" id="ARBA00037922"/>
    </source>
</evidence>
<feature type="binding site" evidence="13">
    <location>
        <begin position="97"/>
        <end position="99"/>
    </location>
    <ligand>
        <name>NAD(+)</name>
        <dbReference type="ChEBI" id="CHEBI:57540"/>
    </ligand>
</feature>
<evidence type="ECO:0000256" key="1">
    <source>
        <dbReference type="ARBA" id="ARBA00006642"/>
    </source>
</evidence>
<dbReference type="PROSITE" id="PS01298">
    <property type="entry name" value="DAPB"/>
    <property type="match status" value="1"/>
</dbReference>
<evidence type="ECO:0000256" key="11">
    <source>
        <dbReference type="ARBA" id="ARBA00049080"/>
    </source>
</evidence>
<comment type="caution">
    <text evidence="13">Lacks conserved residue(s) required for the propagation of feature annotation.</text>
</comment>
<dbReference type="InterPro" id="IPR023940">
    <property type="entry name" value="DHDPR_bac"/>
</dbReference>
<dbReference type="FunFam" id="3.30.360.10:FF:000009">
    <property type="entry name" value="4-hydroxy-tetrahydrodipicolinate reductase"/>
    <property type="match status" value="1"/>
</dbReference>
<comment type="catalytic activity">
    <reaction evidence="12 13">
        <text>(S)-2,3,4,5-tetrahydrodipicolinate + NAD(+) + H2O = (2S,4S)-4-hydroxy-2,3,4,5-tetrahydrodipicolinate + NADH + H(+)</text>
        <dbReference type="Rhea" id="RHEA:35323"/>
        <dbReference type="ChEBI" id="CHEBI:15377"/>
        <dbReference type="ChEBI" id="CHEBI:15378"/>
        <dbReference type="ChEBI" id="CHEBI:16845"/>
        <dbReference type="ChEBI" id="CHEBI:57540"/>
        <dbReference type="ChEBI" id="CHEBI:57945"/>
        <dbReference type="ChEBI" id="CHEBI:67139"/>
        <dbReference type="EC" id="1.17.1.8"/>
    </reaction>
</comment>
<proteinExistence type="inferred from homology"/>
<keyword evidence="2 13" id="KW-0963">Cytoplasm</keyword>
<feature type="active site" description="Proton donor/acceptor" evidence="13">
    <location>
        <position position="153"/>
    </location>
</feature>
<keyword evidence="4 13" id="KW-0521">NADP</keyword>
<dbReference type="GO" id="GO:0009089">
    <property type="term" value="P:lysine biosynthetic process via diaminopimelate"/>
    <property type="evidence" value="ECO:0007669"/>
    <property type="project" value="UniProtKB-UniRule"/>
</dbReference>
<feature type="domain" description="Dihydrodipicolinate reductase N-terminal" evidence="14">
    <location>
        <begin position="2"/>
        <end position="126"/>
    </location>
</feature>
<keyword evidence="6 13" id="KW-0560">Oxidoreductase</keyword>
<evidence type="ECO:0000313" key="16">
    <source>
        <dbReference type="EMBL" id="EFQ03377.1"/>
    </source>
</evidence>
<dbReference type="HAMAP" id="MF_00102">
    <property type="entry name" value="DapB"/>
    <property type="match status" value="1"/>
</dbReference>
<evidence type="ECO:0000256" key="7">
    <source>
        <dbReference type="ARBA" id="ARBA00023027"/>
    </source>
</evidence>
<feature type="binding site" evidence="13">
    <location>
        <begin position="123"/>
        <end position="126"/>
    </location>
    <ligand>
        <name>NAD(+)</name>
        <dbReference type="ChEBI" id="CHEBI:57540"/>
    </ligand>
</feature>
<feature type="binding site" evidence="13">
    <location>
        <begin position="8"/>
        <end position="13"/>
    </location>
    <ligand>
        <name>NAD(+)</name>
        <dbReference type="ChEBI" id="CHEBI:57540"/>
    </ligand>
</feature>
<dbReference type="InterPro" id="IPR000846">
    <property type="entry name" value="DapB_N"/>
</dbReference>
<evidence type="ECO:0000256" key="6">
    <source>
        <dbReference type="ARBA" id="ARBA00023002"/>
    </source>
</evidence>
<comment type="function">
    <text evidence="13">Catalyzes the conversion of 4-hydroxy-tetrahydrodipicolinate (HTPA) to tetrahydrodipicolinate.</text>
</comment>
<dbReference type="RefSeq" id="WP_006943212.1">
    <property type="nucleotide sequence ID" value="NZ_GL538212.1"/>
</dbReference>
<dbReference type="Gene3D" id="3.30.360.10">
    <property type="entry name" value="Dihydrodipicolinate Reductase, domain 2"/>
    <property type="match status" value="1"/>
</dbReference>
<dbReference type="CDD" id="cd02274">
    <property type="entry name" value="DHDPR_N"/>
    <property type="match status" value="1"/>
</dbReference>
<dbReference type="PIRSF" id="PIRSF000161">
    <property type="entry name" value="DHPR"/>
    <property type="match status" value="1"/>
</dbReference>
<dbReference type="GO" id="GO:0050661">
    <property type="term" value="F:NADP binding"/>
    <property type="evidence" value="ECO:0007669"/>
    <property type="project" value="UniProtKB-UniRule"/>
</dbReference>
<name>E2ZEA3_9FIRM</name>
<dbReference type="HOGENOM" id="CLU_047479_0_1_9"/>
<evidence type="ECO:0000256" key="13">
    <source>
        <dbReference type="HAMAP-Rule" id="MF_00102"/>
    </source>
</evidence>
<keyword evidence="17" id="KW-1185">Reference proteome</keyword>
<dbReference type="EMBL" id="AECS01000049">
    <property type="protein sequence ID" value="EFQ03377.1"/>
    <property type="molecule type" value="Genomic_DNA"/>
</dbReference>
<evidence type="ECO:0000256" key="10">
    <source>
        <dbReference type="ARBA" id="ARBA00038983"/>
    </source>
</evidence>
<dbReference type="Gene3D" id="3.40.50.720">
    <property type="entry name" value="NAD(P)-binding Rossmann-like Domain"/>
    <property type="match status" value="1"/>
</dbReference>
<dbReference type="Proteomes" id="UP000003195">
    <property type="component" value="Unassembled WGS sequence"/>
</dbReference>
<dbReference type="GO" id="GO:0008839">
    <property type="term" value="F:4-hydroxy-tetrahydrodipicolinate reductase"/>
    <property type="evidence" value="ECO:0007669"/>
    <property type="project" value="UniProtKB-UniRule"/>
</dbReference>
<dbReference type="eggNOG" id="COG0289">
    <property type="taxonomic scope" value="Bacteria"/>
</dbReference>
<dbReference type="NCBIfam" id="TIGR00036">
    <property type="entry name" value="dapB"/>
    <property type="match status" value="1"/>
</dbReference>
<feature type="domain" description="Dihydrodipicolinate reductase C-terminal" evidence="15">
    <location>
        <begin position="129"/>
        <end position="265"/>
    </location>
</feature>
<evidence type="ECO:0000256" key="2">
    <source>
        <dbReference type="ARBA" id="ARBA00022490"/>
    </source>
</evidence>
<dbReference type="Pfam" id="PF01113">
    <property type="entry name" value="DapB_N"/>
    <property type="match status" value="1"/>
</dbReference>
<organism evidence="16 17">
    <name type="scientific">Megasphaera micronuciformis F0359</name>
    <dbReference type="NCBI Taxonomy" id="706434"/>
    <lineage>
        <taxon>Bacteria</taxon>
        <taxon>Bacillati</taxon>
        <taxon>Bacillota</taxon>
        <taxon>Negativicutes</taxon>
        <taxon>Veillonellales</taxon>
        <taxon>Veillonellaceae</taxon>
        <taxon>Megasphaera</taxon>
    </lineage>
</organism>
<dbReference type="STRING" id="706434.HMPREF9429_01805"/>
<evidence type="ECO:0000256" key="3">
    <source>
        <dbReference type="ARBA" id="ARBA00022605"/>
    </source>
</evidence>
<dbReference type="AlphaFoldDB" id="E2ZEA3"/>
<dbReference type="GO" id="GO:0019877">
    <property type="term" value="P:diaminopimelate biosynthetic process"/>
    <property type="evidence" value="ECO:0007669"/>
    <property type="project" value="UniProtKB-UniRule"/>
</dbReference>
<evidence type="ECO:0000256" key="4">
    <source>
        <dbReference type="ARBA" id="ARBA00022857"/>
    </source>
</evidence>
<feature type="binding site" evidence="13">
    <location>
        <begin position="163"/>
        <end position="164"/>
    </location>
    <ligand>
        <name>(S)-2,3,4,5-tetrahydrodipicolinate</name>
        <dbReference type="ChEBI" id="CHEBI:16845"/>
    </ligand>
</feature>
<evidence type="ECO:0000256" key="12">
    <source>
        <dbReference type="ARBA" id="ARBA00049396"/>
    </source>
</evidence>
<feature type="active site" description="Proton donor" evidence="13">
    <location>
        <position position="157"/>
    </location>
</feature>
<comment type="subunit">
    <text evidence="13">Homotetramer.</text>
</comment>
<dbReference type="PANTHER" id="PTHR20836">
    <property type="entry name" value="DIHYDRODIPICOLINATE REDUCTASE"/>
    <property type="match status" value="1"/>
</dbReference>
<gene>
    <name evidence="13 16" type="primary">dapB</name>
    <name evidence="16" type="ORF">HMPREF9429_01805</name>
</gene>
<feature type="binding site" evidence="13">
    <location>
        <position position="154"/>
    </location>
    <ligand>
        <name>(S)-2,3,4,5-tetrahydrodipicolinate</name>
        <dbReference type="ChEBI" id="CHEBI:16845"/>
    </ligand>
</feature>
<dbReference type="GO" id="GO:0005829">
    <property type="term" value="C:cytosol"/>
    <property type="evidence" value="ECO:0007669"/>
    <property type="project" value="TreeGrafter"/>
</dbReference>
<comment type="subcellular location">
    <subcellularLocation>
        <location evidence="13">Cytoplasm</location>
    </subcellularLocation>
</comment>
<dbReference type="GO" id="GO:0016726">
    <property type="term" value="F:oxidoreductase activity, acting on CH or CH2 groups, NAD or NADP as acceptor"/>
    <property type="evidence" value="ECO:0007669"/>
    <property type="project" value="UniProtKB-UniRule"/>
</dbReference>
<keyword evidence="8 13" id="KW-0457">Lysine biosynthesis</keyword>
<dbReference type="PANTHER" id="PTHR20836:SF0">
    <property type="entry name" value="4-HYDROXY-TETRAHYDRODIPICOLINATE REDUCTASE 1, CHLOROPLASTIC-RELATED"/>
    <property type="match status" value="1"/>
</dbReference>